<accession>A0A4P7KZN7</accession>
<geneLocation type="plasmid" evidence="3 6">
    <name>paNv_CAN1</name>
</geneLocation>
<evidence type="ECO:0000313" key="4">
    <source>
        <dbReference type="EMBL" id="WGM08675.1"/>
    </source>
</evidence>
<dbReference type="EMBL" id="CP038618">
    <property type="protein sequence ID" value="QBY46299.1"/>
    <property type="molecule type" value="Genomic_DNA"/>
</dbReference>
<geneLocation type="plasmid" evidence="2">
    <name>pArsFIN6</name>
</geneLocation>
<name>A0A4P7KZN7_9GAMM</name>
<geneLocation type="plasmid" evidence="5">
    <name>parsfin6</name>
</geneLocation>
<protein>
    <submittedName>
        <fullName evidence="3">DUF2184 domain-containing protein</fullName>
    </submittedName>
</protein>
<dbReference type="KEGG" id="ans:ArsFIN_49100"/>
<dbReference type="Proteomes" id="UP000295134">
    <property type="component" value="Plasmid pArsFIN6"/>
</dbReference>
<evidence type="ECO:0000313" key="1">
    <source>
        <dbReference type="EMBL" id="QBY45835.1"/>
    </source>
</evidence>
<dbReference type="KEGG" id="ans:ArsFIN_44460"/>
<organism evidence="1 5">
    <name type="scientific">Arsenophonus nasoniae</name>
    <name type="common">son-killer infecting Nasonia vitripennis</name>
    <dbReference type="NCBI Taxonomy" id="638"/>
    <lineage>
        <taxon>Bacteria</taxon>
        <taxon>Pseudomonadati</taxon>
        <taxon>Pseudomonadota</taxon>
        <taxon>Gammaproteobacteria</taxon>
        <taxon>Enterobacterales</taxon>
        <taxon>Morganellaceae</taxon>
        <taxon>Arsenophonus</taxon>
    </lineage>
</organism>
<proteinExistence type="predicted"/>
<dbReference type="PIRSF" id="PIRSF029202">
    <property type="entry name" value="UCP029202"/>
    <property type="match status" value="1"/>
</dbReference>
<evidence type="ECO:0000313" key="3">
    <source>
        <dbReference type="EMBL" id="WGM08079.1"/>
    </source>
</evidence>
<dbReference type="EMBL" id="CP123524">
    <property type="protein sequence ID" value="WGM08079.1"/>
    <property type="molecule type" value="Genomic_DNA"/>
</dbReference>
<geneLocation type="plasmid" evidence="5">
    <name>parsfin2</name>
</geneLocation>
<keyword evidence="1" id="KW-0614">Plasmid</keyword>
<dbReference type="EMBL" id="CP038614">
    <property type="protein sequence ID" value="QBY45835.1"/>
    <property type="molecule type" value="Genomic_DNA"/>
</dbReference>
<dbReference type="EMBL" id="CP123529">
    <property type="protein sequence ID" value="WGM08675.1"/>
    <property type="molecule type" value="Genomic_DNA"/>
</dbReference>
<gene>
    <name evidence="1" type="ORF">ArsFIN_44460</name>
    <name evidence="2" type="ORF">ArsFIN_49100</name>
    <name evidence="3" type="ORF">QE258_21315</name>
    <name evidence="4" type="ORF">QE258_25210</name>
</gene>
<reference evidence="1 5" key="1">
    <citation type="submission" date="2019-03" db="EMBL/GenBank/DDBJ databases">
        <title>Long-read sequencing reveals hyperdense prophage content in a complex bacterial symbiont genome.</title>
        <authorList>
            <person name="Frost C.L."/>
            <person name="Siozios S."/>
            <person name="Nadal-Jimenez P."/>
            <person name="Brockhurst M.A."/>
            <person name="King K.C."/>
            <person name="Darby A.C."/>
            <person name="Hurst G.D.D."/>
        </authorList>
    </citation>
    <scope>NUCLEOTIDE SEQUENCE [LARGE SCALE GENOMIC DNA]</scope>
    <source>
        <strain evidence="1 5">FIN</strain>
        <plasmid evidence="1">pArsFIN2</plasmid>
        <plasmid evidence="5">parsfin2</plasmid>
        <plasmid evidence="2">pArsFIN6</plasmid>
        <plasmid evidence="5">parsfin6</plasmid>
    </source>
</reference>
<sequence length="322" mass="36047">MAIEEAYFETVLQEALTERDTQLQEKQLPEINIGEAIPINEGLDFADEYVEYGITEVLGSVKDGIIGNKTNSLVTIDSTIEMYKAPVCQWAKAVVWTQQELEKINKININLQSKKQDDLYANALSTLQYAGYLGHQHVKGQEGLLTGGKIQVMQEASGKSLKDMTANEFIKLVLDAYNKAWANSDYRVQPTHIAMDAADFMLAMQKFDSQSPIVGTDLLPVSAMDRIMAALRKASGNDSFTITFVKVPAGYAREITKGKTRMVVYTYDEEYVEMKVHMPELLAVRQRDLLTYECGYRSAFGGAMWKQPLSAVYADYKTAPKS</sequence>
<geneLocation type="plasmid" evidence="1">
    <name>pArsFIN2</name>
</geneLocation>
<keyword evidence="6" id="KW-1185">Reference proteome</keyword>
<evidence type="ECO:0000313" key="6">
    <source>
        <dbReference type="Proteomes" id="UP001177592"/>
    </source>
</evidence>
<dbReference type="Proteomes" id="UP001177592">
    <property type="component" value="Plasmid paNv_CAN1"/>
</dbReference>
<dbReference type="RefSeq" id="WP_135678441.1">
    <property type="nucleotide sequence ID" value="NZ_CP038614.1"/>
</dbReference>
<reference evidence="3" key="2">
    <citation type="submission" date="2023-04" db="EMBL/GenBank/DDBJ databases">
        <title>Genome dynamics across the evolutionary transition to endosymbiosis.</title>
        <authorList>
            <person name="Siozios S."/>
            <person name="Nadal-Jimenez P."/>
            <person name="Azagi T."/>
            <person name="Sprong H."/>
            <person name="Frost C.L."/>
            <person name="Parratt S.R."/>
            <person name="Taylor G."/>
            <person name="Brettell L."/>
            <person name="Lew K.C."/>
            <person name="Croft L."/>
            <person name="King K.C."/>
            <person name="Brockhurst M.A."/>
            <person name="Hypsa V."/>
            <person name="Novakova E."/>
            <person name="Darby A.C."/>
            <person name="Hurst G.D.D."/>
        </authorList>
    </citation>
    <scope>NUCLEOTIDE SEQUENCE</scope>
    <source>
        <strain evidence="3">ANv_CAN</strain>
        <plasmid evidence="3">paNv_CAN1</plasmid>
        <plasmid evidence="4">paNv_CAN6</plasmid>
    </source>
</reference>
<evidence type="ECO:0000313" key="5">
    <source>
        <dbReference type="Proteomes" id="UP000295134"/>
    </source>
</evidence>
<evidence type="ECO:0000313" key="2">
    <source>
        <dbReference type="EMBL" id="QBY46299.1"/>
    </source>
</evidence>
<dbReference type="GeneID" id="39751293"/>
<dbReference type="Pfam" id="PF09950">
    <property type="entry name" value="Major_capside"/>
    <property type="match status" value="1"/>
</dbReference>
<dbReference type="InterPro" id="IPR020049">
    <property type="entry name" value="Major_capsid-like"/>
</dbReference>
<dbReference type="Proteomes" id="UP001177592">
    <property type="component" value="Plasmid paNv_CAN6"/>
</dbReference>
<dbReference type="AlphaFoldDB" id="A0A4P7KZN7"/>
<geneLocation type="plasmid" evidence="4 6">
    <name>paNv_CAN6</name>
</geneLocation>
<dbReference type="Proteomes" id="UP000295134">
    <property type="component" value="Plasmid pArsFIN2"/>
</dbReference>